<dbReference type="AlphaFoldDB" id="A0A847D0U9"/>
<dbReference type="PANTHER" id="PTHR36427:SF3">
    <property type="entry name" value="LARGE RIBOSOMAL SUBUNIT PROTEIN UL1M"/>
    <property type="match status" value="1"/>
</dbReference>
<evidence type="ECO:0000256" key="6">
    <source>
        <dbReference type="ARBA" id="ARBA00022980"/>
    </source>
</evidence>
<dbReference type="EMBL" id="JAAZBX010000001">
    <property type="protein sequence ID" value="NLD25060.1"/>
    <property type="molecule type" value="Genomic_DNA"/>
</dbReference>
<proteinExistence type="inferred from homology"/>
<dbReference type="InterPro" id="IPR016095">
    <property type="entry name" value="Ribosomal_uL1_3-a/b-sand"/>
</dbReference>
<dbReference type="InterPro" id="IPR023673">
    <property type="entry name" value="Ribosomal_uL1_CS"/>
</dbReference>
<dbReference type="GO" id="GO:0015934">
    <property type="term" value="C:large ribosomal subunit"/>
    <property type="evidence" value="ECO:0007669"/>
    <property type="project" value="InterPro"/>
</dbReference>
<organism evidence="9 10">
    <name type="scientific">Candidatus Dojkabacteria bacterium</name>
    <dbReference type="NCBI Taxonomy" id="2099670"/>
    <lineage>
        <taxon>Bacteria</taxon>
        <taxon>Candidatus Dojkabacteria</taxon>
    </lineage>
</organism>
<dbReference type="PIRSF" id="PIRSF002155">
    <property type="entry name" value="Ribosomal_L1"/>
    <property type="match status" value="1"/>
</dbReference>
<evidence type="ECO:0000256" key="1">
    <source>
        <dbReference type="ARBA" id="ARBA00010531"/>
    </source>
</evidence>
<dbReference type="InterPro" id="IPR028364">
    <property type="entry name" value="Ribosomal_uL1/biogenesis"/>
</dbReference>
<dbReference type="NCBIfam" id="TIGR01169">
    <property type="entry name" value="rplA_bact"/>
    <property type="match status" value="1"/>
</dbReference>
<evidence type="ECO:0000313" key="10">
    <source>
        <dbReference type="Proteomes" id="UP000545876"/>
    </source>
</evidence>
<dbReference type="SUPFAM" id="SSF56808">
    <property type="entry name" value="Ribosomal protein L1"/>
    <property type="match status" value="1"/>
</dbReference>
<dbReference type="Pfam" id="PF00687">
    <property type="entry name" value="Ribosomal_L1"/>
    <property type="match status" value="1"/>
</dbReference>
<reference evidence="9 10" key="1">
    <citation type="journal article" date="2020" name="Biotechnol. Biofuels">
        <title>New insights from the biogas microbiome by comprehensive genome-resolved metagenomics of nearly 1600 species originating from multiple anaerobic digesters.</title>
        <authorList>
            <person name="Campanaro S."/>
            <person name="Treu L."/>
            <person name="Rodriguez-R L.M."/>
            <person name="Kovalovszki A."/>
            <person name="Ziels R.M."/>
            <person name="Maus I."/>
            <person name="Zhu X."/>
            <person name="Kougias P.G."/>
            <person name="Basile A."/>
            <person name="Luo G."/>
            <person name="Schluter A."/>
            <person name="Konstantinidis K.T."/>
            <person name="Angelidaki I."/>
        </authorList>
    </citation>
    <scope>NUCLEOTIDE SEQUENCE [LARGE SCALE GENOMIC DNA]</scope>
    <source>
        <strain evidence="9">AS06rmzACSIP_65</strain>
    </source>
</reference>
<evidence type="ECO:0000256" key="2">
    <source>
        <dbReference type="ARBA" id="ARBA00022491"/>
    </source>
</evidence>
<comment type="similarity">
    <text evidence="1 8">Belongs to the universal ribosomal protein uL1 family.</text>
</comment>
<protein>
    <recommendedName>
        <fullName evidence="8">Ribosomal protein</fullName>
    </recommendedName>
</protein>
<dbReference type="InterPro" id="IPR002143">
    <property type="entry name" value="Ribosomal_uL1"/>
</dbReference>
<dbReference type="GO" id="GO:0019843">
    <property type="term" value="F:rRNA binding"/>
    <property type="evidence" value="ECO:0007669"/>
    <property type="project" value="UniProtKB-KW"/>
</dbReference>
<comment type="caution">
    <text evidence="9">The sequence shown here is derived from an EMBL/GenBank/DDBJ whole genome shotgun (WGS) entry which is preliminary data.</text>
</comment>
<name>A0A847D0U9_9BACT</name>
<dbReference type="GO" id="GO:0006417">
    <property type="term" value="P:regulation of translation"/>
    <property type="evidence" value="ECO:0007669"/>
    <property type="project" value="UniProtKB-KW"/>
</dbReference>
<dbReference type="FunFam" id="3.40.50.790:FF:000001">
    <property type="entry name" value="50S ribosomal protein L1"/>
    <property type="match status" value="1"/>
</dbReference>
<sequence length="228" mass="24812">MKRGKKYTKITKNLDKSISYNLKEGVKKVKELSYSKFVGSVELHVDLKLPKNKDSKSLKGAVSLPHSSSKKSVKVAVFCPVEMEEEAKKAGADFVGLENIMKIVKDGKIEFDVAIATPSVMPKIAVLGKELGPKGLMPNPKNGTVTDDIASAVAEYKKGKQTFACDLSGVIHMSVGKIDLEDEKIIENIHFAVLAIADVLGKTPELSIQRMHLAPTMGPSVKISYSRE</sequence>
<dbReference type="InterPro" id="IPR005878">
    <property type="entry name" value="Ribosom_uL1_bac-type"/>
</dbReference>
<keyword evidence="3" id="KW-0699">rRNA-binding</keyword>
<dbReference type="GO" id="GO:0006412">
    <property type="term" value="P:translation"/>
    <property type="evidence" value="ECO:0007669"/>
    <property type="project" value="InterPro"/>
</dbReference>
<dbReference type="CDD" id="cd00403">
    <property type="entry name" value="Ribosomal_L1"/>
    <property type="match status" value="1"/>
</dbReference>
<evidence type="ECO:0000256" key="5">
    <source>
        <dbReference type="ARBA" id="ARBA00022884"/>
    </source>
</evidence>
<keyword evidence="4" id="KW-0810">Translation regulation</keyword>
<evidence type="ECO:0000256" key="7">
    <source>
        <dbReference type="ARBA" id="ARBA00023274"/>
    </source>
</evidence>
<gene>
    <name evidence="9" type="primary">rplA</name>
    <name evidence="9" type="ORF">GX656_00235</name>
</gene>
<keyword evidence="6 8" id="KW-0689">Ribosomal protein</keyword>
<accession>A0A847D0U9</accession>
<keyword evidence="7 8" id="KW-0687">Ribonucleoprotein</keyword>
<dbReference type="PROSITE" id="PS01199">
    <property type="entry name" value="RIBOSOMAL_L1"/>
    <property type="match status" value="1"/>
</dbReference>
<dbReference type="GO" id="GO:0003735">
    <property type="term" value="F:structural constituent of ribosome"/>
    <property type="evidence" value="ECO:0007669"/>
    <property type="project" value="InterPro"/>
</dbReference>
<dbReference type="Gene3D" id="3.30.190.20">
    <property type="match status" value="1"/>
</dbReference>
<keyword evidence="5" id="KW-0694">RNA-binding</keyword>
<evidence type="ECO:0000313" key="9">
    <source>
        <dbReference type="EMBL" id="NLD25060.1"/>
    </source>
</evidence>
<dbReference type="InterPro" id="IPR023674">
    <property type="entry name" value="Ribosomal_uL1-like"/>
</dbReference>
<evidence type="ECO:0000256" key="8">
    <source>
        <dbReference type="RuleBase" id="RU000659"/>
    </source>
</evidence>
<dbReference type="PANTHER" id="PTHR36427">
    <property type="entry name" value="54S RIBOSOMAL PROTEIN L1, MITOCHONDRIAL"/>
    <property type="match status" value="1"/>
</dbReference>
<keyword evidence="2" id="KW-0678">Repressor</keyword>
<dbReference type="Gene3D" id="3.40.50.790">
    <property type="match status" value="1"/>
</dbReference>
<dbReference type="Proteomes" id="UP000545876">
    <property type="component" value="Unassembled WGS sequence"/>
</dbReference>
<evidence type="ECO:0000256" key="4">
    <source>
        <dbReference type="ARBA" id="ARBA00022845"/>
    </source>
</evidence>
<evidence type="ECO:0000256" key="3">
    <source>
        <dbReference type="ARBA" id="ARBA00022730"/>
    </source>
</evidence>